<evidence type="ECO:0000313" key="3">
    <source>
        <dbReference type="Proteomes" id="UP000238877"/>
    </source>
</evidence>
<gene>
    <name evidence="1" type="ORF">PAGU1579_01990</name>
    <name evidence="2" type="ORF">VTHSUH11_05270</name>
</gene>
<name>A0A2S7ZQG3_9FIRM</name>
<reference evidence="1 4" key="2">
    <citation type="submission" date="2019-03" db="EMBL/GenBank/DDBJ databases">
        <title>Draft genome sequences of two Veillonella tobetsuensis clinical isolates from intraoperative bronchial fluids of elderly patients with pulmonary carcinoma.</title>
        <authorList>
            <person name="Akiyama T."/>
        </authorList>
    </citation>
    <scope>NUCLEOTIDE SEQUENCE [LARGE SCALE GENOMIC DNA]</scope>
    <source>
        <strain evidence="1 4">PAGU 1579</strain>
    </source>
</reference>
<dbReference type="EMBL" id="BJCR01000003">
    <property type="protein sequence ID" value="GCL68430.1"/>
    <property type="molecule type" value="Genomic_DNA"/>
</dbReference>
<dbReference type="EMBL" id="PPDF01000008">
    <property type="protein sequence ID" value="PQL25491.1"/>
    <property type="molecule type" value="Genomic_DNA"/>
</dbReference>
<sequence length="86" mass="9814">MATHNTIKDWFLEHTEPLTLIIDKMDHAFLVDDSDGTKACDVEESFRTLDNISVLSMPVMPVQWHSVSQTALSWTMLVHQGCQKIK</sequence>
<accession>A0A2S7ZQG3</accession>
<keyword evidence="4" id="KW-1185">Reference proteome</keyword>
<comment type="caution">
    <text evidence="2">The sequence shown here is derived from an EMBL/GenBank/DDBJ whole genome shotgun (WGS) entry which is preliminary data.</text>
</comment>
<dbReference type="RefSeq" id="WP_071824921.1">
    <property type="nucleotide sequence ID" value="NZ_BBXI01000021.1"/>
</dbReference>
<evidence type="ECO:0000313" key="4">
    <source>
        <dbReference type="Proteomes" id="UP000303581"/>
    </source>
</evidence>
<organism evidence="2 3">
    <name type="scientific">Veillonella tobetsuensis</name>
    <dbReference type="NCBI Taxonomy" id="1110546"/>
    <lineage>
        <taxon>Bacteria</taxon>
        <taxon>Bacillati</taxon>
        <taxon>Bacillota</taxon>
        <taxon>Negativicutes</taxon>
        <taxon>Veillonellales</taxon>
        <taxon>Veillonellaceae</taxon>
        <taxon>Veillonella</taxon>
    </lineage>
</organism>
<protein>
    <submittedName>
        <fullName evidence="2">Uncharacterized protein</fullName>
    </submittedName>
</protein>
<evidence type="ECO:0000313" key="1">
    <source>
        <dbReference type="EMBL" id="GCL68430.1"/>
    </source>
</evidence>
<dbReference type="Proteomes" id="UP000238877">
    <property type="component" value="Unassembled WGS sequence"/>
</dbReference>
<reference evidence="2 3" key="1">
    <citation type="submission" date="2018-01" db="EMBL/GenBank/DDBJ databases">
        <title>Draft genome sequences of clinical isolates and type strains of oral Veillonella including Veillonella infantum sp., nov.</title>
        <authorList>
            <person name="Mashima I."/>
            <person name="Liao Y.-C."/>
            <person name="Sabharwal A."/>
            <person name="Haase E.M."/>
            <person name="Nakazawa F."/>
            <person name="Scannapieco F.A."/>
        </authorList>
    </citation>
    <scope>NUCLEOTIDE SEQUENCE [LARGE SCALE GENOMIC DNA]</scope>
    <source>
        <strain evidence="2 3">Y6</strain>
    </source>
</reference>
<proteinExistence type="predicted"/>
<dbReference type="Proteomes" id="UP000303581">
    <property type="component" value="Unassembled WGS sequence"/>
</dbReference>
<dbReference type="OrthoDB" id="9962441at2"/>
<dbReference type="AlphaFoldDB" id="A0A2S7ZQG3"/>
<evidence type="ECO:0000313" key="2">
    <source>
        <dbReference type="EMBL" id="PQL25491.1"/>
    </source>
</evidence>